<evidence type="ECO:0000313" key="17">
    <source>
        <dbReference type="Proteomes" id="UP000219546"/>
    </source>
</evidence>
<keyword evidence="5 12" id="KW-0653">Protein transport</keyword>
<comment type="subunit">
    <text evidence="13">Forms a complex with SecD. Part of the essential Sec protein translocation apparatus which comprises SecA, SecYEG and auxiliary proteins SecDF. Other proteins may also be involved.</text>
</comment>
<evidence type="ECO:0000256" key="11">
    <source>
        <dbReference type="ARBA" id="ARBA00061053"/>
    </source>
</evidence>
<evidence type="ECO:0000256" key="8">
    <source>
        <dbReference type="ARBA" id="ARBA00023136"/>
    </source>
</evidence>
<dbReference type="Gene3D" id="3.30.70.3220">
    <property type="match status" value="1"/>
</dbReference>
<feature type="transmembrane region" description="Helical" evidence="12">
    <location>
        <begin position="598"/>
        <end position="619"/>
    </location>
</feature>
<comment type="function">
    <text evidence="9 12">Part of the Sec protein translocase complex. Interacts with the SecYEG preprotein conducting channel. SecDF uses the proton motive force (PMF) to complete protein translocation after the ATP-dependent function of SecA.</text>
</comment>
<comment type="similarity">
    <text evidence="12">Belongs to the SecD/SecF family. SecD subfamily.</text>
</comment>
<feature type="transmembrane region" description="Helical" evidence="12">
    <location>
        <begin position="390"/>
        <end position="413"/>
    </location>
</feature>
<dbReference type="Proteomes" id="UP000219546">
    <property type="component" value="Unassembled WGS sequence"/>
</dbReference>
<dbReference type="Pfam" id="PF02355">
    <property type="entry name" value="SecD_SecF_C"/>
    <property type="match status" value="2"/>
</dbReference>
<feature type="transmembrane region" description="Helical" evidence="12">
    <location>
        <begin position="357"/>
        <end position="378"/>
    </location>
</feature>
<dbReference type="EMBL" id="OAOP01000005">
    <property type="protein sequence ID" value="SNX71651.1"/>
    <property type="molecule type" value="Genomic_DNA"/>
</dbReference>
<dbReference type="NCBIfam" id="TIGR00916">
    <property type="entry name" value="2A0604s01"/>
    <property type="match status" value="2"/>
</dbReference>
<evidence type="ECO:0000256" key="2">
    <source>
        <dbReference type="ARBA" id="ARBA00022448"/>
    </source>
</evidence>
<dbReference type="AlphaFoldDB" id="A0A285CVQ8"/>
<comment type="similarity">
    <text evidence="11">In the N-terminal section; belongs to the SecD/SecF family. SecD subfamily.</text>
</comment>
<feature type="transmembrane region" description="Helical" evidence="12">
    <location>
        <begin position="263"/>
        <end position="281"/>
    </location>
</feature>
<gene>
    <name evidence="13" type="primary">secF</name>
    <name evidence="12" type="synonym">secD</name>
    <name evidence="16" type="ORF">SAMN05877753_105328</name>
</gene>
<reference evidence="16 17" key="1">
    <citation type="submission" date="2017-08" db="EMBL/GenBank/DDBJ databases">
        <authorList>
            <person name="de Groot N.N."/>
        </authorList>
    </citation>
    <scope>NUCLEOTIDE SEQUENCE [LARGE SCALE GENOMIC DNA]</scope>
    <source>
        <strain evidence="16 17">JC228</strain>
    </source>
</reference>
<evidence type="ECO:0000259" key="14">
    <source>
        <dbReference type="Pfam" id="PF02355"/>
    </source>
</evidence>
<dbReference type="NCBIfam" id="TIGR00966">
    <property type="entry name" value="transloc_SecF"/>
    <property type="match status" value="1"/>
</dbReference>
<dbReference type="InterPro" id="IPR022645">
    <property type="entry name" value="SecD/SecF_bac"/>
</dbReference>
<keyword evidence="6 12" id="KW-1133">Transmembrane helix</keyword>
<dbReference type="GO" id="GO:0043952">
    <property type="term" value="P:protein transport by the Sec complex"/>
    <property type="evidence" value="ECO:0007669"/>
    <property type="project" value="UniProtKB-UniRule"/>
</dbReference>
<protein>
    <recommendedName>
        <fullName evidence="12 13">Multifunctional fusion protein</fullName>
    </recommendedName>
    <domain>
        <recommendedName>
            <fullName evidence="12">Protein translocase subunit SecD</fullName>
        </recommendedName>
    </domain>
    <domain>
        <recommendedName>
            <fullName evidence="13">Protein-export membrane protein SecF</fullName>
        </recommendedName>
    </domain>
</protein>
<evidence type="ECO:0000256" key="4">
    <source>
        <dbReference type="ARBA" id="ARBA00022692"/>
    </source>
</evidence>
<dbReference type="InterPro" id="IPR055344">
    <property type="entry name" value="SecD_SecF_C_bact"/>
</dbReference>
<comment type="similarity">
    <text evidence="10">In the C-terminal section; belongs to the SecD/SecF family. SecF subfamily.</text>
</comment>
<evidence type="ECO:0000256" key="6">
    <source>
        <dbReference type="ARBA" id="ARBA00022989"/>
    </source>
</evidence>
<dbReference type="FunFam" id="1.20.1640.10:FF:000024">
    <property type="entry name" value="Multifunctional fusion protein"/>
    <property type="match status" value="1"/>
</dbReference>
<dbReference type="GO" id="GO:0006605">
    <property type="term" value="P:protein targeting"/>
    <property type="evidence" value="ECO:0007669"/>
    <property type="project" value="UniProtKB-UniRule"/>
</dbReference>
<keyword evidence="3 12" id="KW-1003">Cell membrane</keyword>
<comment type="similarity">
    <text evidence="13">Belongs to the SecD/SecF family. SecF subfamily.</text>
</comment>
<dbReference type="Pfam" id="PF07549">
    <property type="entry name" value="Sec_GG"/>
    <property type="match status" value="1"/>
</dbReference>
<dbReference type="NCBIfam" id="NF009581">
    <property type="entry name" value="PRK13024.1-1"/>
    <property type="match status" value="1"/>
</dbReference>
<dbReference type="HAMAP" id="MF_01464_B">
    <property type="entry name" value="SecF_B"/>
    <property type="match status" value="1"/>
</dbReference>
<comment type="subunit">
    <text evidence="12">Forms a complex with SecF. Part of the essential Sec protein translocation apparatus which comprises SecA, SecYEG and auxiliary proteins SecDF. Other proteins may also be involved.</text>
</comment>
<dbReference type="HAMAP" id="MF_01463_B">
    <property type="entry name" value="SecD_B"/>
    <property type="match status" value="1"/>
</dbReference>
<name>A0A285CVQ8_9BACI</name>
<feature type="transmembrane region" description="Helical" evidence="12">
    <location>
        <begin position="460"/>
        <end position="478"/>
    </location>
</feature>
<feature type="domain" description="Protein export membrane protein SecD/SecF C-terminal" evidence="14">
    <location>
        <begin position="555"/>
        <end position="732"/>
    </location>
</feature>
<evidence type="ECO:0000256" key="7">
    <source>
        <dbReference type="ARBA" id="ARBA00023010"/>
    </source>
</evidence>
<feature type="transmembrane region" description="Helical" evidence="12">
    <location>
        <begin position="315"/>
        <end position="336"/>
    </location>
</feature>
<dbReference type="PANTHER" id="PTHR30081:SF1">
    <property type="entry name" value="PROTEIN TRANSLOCASE SUBUNIT SECD"/>
    <property type="match status" value="1"/>
</dbReference>
<keyword evidence="7 12" id="KW-0811">Translocation</keyword>
<proteinExistence type="inferred from homology"/>
<dbReference type="InterPro" id="IPR022813">
    <property type="entry name" value="SecD/SecF_arch_bac"/>
</dbReference>
<accession>A0A285CVQ8</accession>
<evidence type="ECO:0000256" key="3">
    <source>
        <dbReference type="ARBA" id="ARBA00022475"/>
    </source>
</evidence>
<evidence type="ECO:0000256" key="10">
    <source>
        <dbReference type="ARBA" id="ARBA00060856"/>
    </source>
</evidence>
<evidence type="ECO:0000256" key="13">
    <source>
        <dbReference type="HAMAP-Rule" id="MF_01464"/>
    </source>
</evidence>
<dbReference type="PRINTS" id="PR01755">
    <property type="entry name" value="SECFTRNLCASE"/>
</dbReference>
<feature type="transmembrane region" description="Helical" evidence="12">
    <location>
        <begin position="574"/>
        <end position="591"/>
    </location>
</feature>
<evidence type="ECO:0000256" key="1">
    <source>
        <dbReference type="ARBA" id="ARBA00004651"/>
    </source>
</evidence>
<dbReference type="InterPro" id="IPR048631">
    <property type="entry name" value="SecD_1st"/>
</dbReference>
<organism evidence="16 17">
    <name type="scientific">Bacillus oleivorans</name>
    <dbReference type="NCBI Taxonomy" id="1448271"/>
    <lineage>
        <taxon>Bacteria</taxon>
        <taxon>Bacillati</taxon>
        <taxon>Bacillota</taxon>
        <taxon>Bacilli</taxon>
        <taxon>Bacillales</taxon>
        <taxon>Bacillaceae</taxon>
        <taxon>Bacillus</taxon>
    </lineage>
</organism>
<sequence>MVKRSRIVAFFLIVVLLASTMGLTTKDILGNIRLGLDLQGGFEVLYEVKPIDENEDKEVTPEMVSSTAQTLSERIDSLGVNEPSIEIEEGNRIRVQLAGIEDQATARELLATEANISFRDINDNLLLDGSDLVEGGAKQSFNPDTNAPMVTLKLKDASLFAEATRKVLEDGTRKIVIWLDYEEGDSYQEELLKPEEERGFISDPGVDEVLNTTEVMITGNFSVEEAQTLASLLNSGSLPVKLDEVYSTSVGAQFGEQALQKTIYAGIIGIGLIFIFMLAYYRFPGLIAVITLSVYLFLVLLVFDWMNAVLTLPGIAALILGVGMAVDANIITYERIKEEIKVGRSIKAAFQEGNKTSLLTIFDANITTLLAGVVLFIFGTSSVKGFATTLIVSILVSFITAIYGTRLLLGLWVNSKALNKKPVWFGVRKKDIKDIAEGYSPYDLPTRFDKFDFVKHRKTFFITSGVLIAAGLICLLVFRLNLGIDFSSGTRVQIVSNDSLTTEEVSGELDEIGMPSEDIVLAGEDNEMVVVQYKGVMTKEEIDAIKTHFTELYGSEPSVSTVSPTVGRELAKNALYATVIAAIGIIIYVAFRFEAKMGIASVIALLHDAFFIIAVFSILQLEVDITFIASVLTIIGYSINDTIVTFDRIRENMTMKKRIKTYDEIKAIVNQSIRQTLTRSINTVITVVFTVVALYFLGAEPIQNFSLALLVGLIAGTYSSLFIAAQLWMIWKGKELKQKGTLITEKQKKRISDEPQV</sequence>
<evidence type="ECO:0000313" key="16">
    <source>
        <dbReference type="EMBL" id="SNX71651.1"/>
    </source>
</evidence>
<dbReference type="RefSeq" id="WP_097159121.1">
    <property type="nucleotide sequence ID" value="NZ_JBEPMQ010000019.1"/>
</dbReference>
<keyword evidence="17" id="KW-1185">Reference proteome</keyword>
<dbReference type="SUPFAM" id="SSF82866">
    <property type="entry name" value="Multidrug efflux transporter AcrB transmembrane domain"/>
    <property type="match status" value="2"/>
</dbReference>
<dbReference type="Pfam" id="PF21760">
    <property type="entry name" value="SecD_1st"/>
    <property type="match status" value="1"/>
</dbReference>
<comment type="caution">
    <text evidence="12">Lacks conserved residue(s) required for the propagation of feature annotation.</text>
</comment>
<feature type="transmembrane region" description="Helical" evidence="12">
    <location>
        <begin position="705"/>
        <end position="731"/>
    </location>
</feature>
<dbReference type="PANTHER" id="PTHR30081">
    <property type="entry name" value="PROTEIN-EXPORT MEMBRANE PROTEIN SEC"/>
    <property type="match status" value="1"/>
</dbReference>
<dbReference type="FunFam" id="1.20.1640.10:FF:000004">
    <property type="entry name" value="Protein translocase subunit SecD"/>
    <property type="match status" value="1"/>
</dbReference>
<feature type="transmembrane region" description="Helical" evidence="12">
    <location>
        <begin position="286"/>
        <end position="303"/>
    </location>
</feature>
<dbReference type="GO" id="GO:0015450">
    <property type="term" value="F:protein-transporting ATPase activity"/>
    <property type="evidence" value="ECO:0007669"/>
    <property type="project" value="InterPro"/>
</dbReference>
<feature type="transmembrane region" description="Helical" evidence="12">
    <location>
        <begin position="625"/>
        <end position="646"/>
    </location>
</feature>
<dbReference type="InterPro" id="IPR022646">
    <property type="entry name" value="SecD/SecF_CS"/>
</dbReference>
<dbReference type="InterPro" id="IPR048634">
    <property type="entry name" value="SecD_SecF_C"/>
</dbReference>
<feature type="domain" description="Protein translocase subunit SecDF P1" evidence="15">
    <location>
        <begin position="65"/>
        <end position="122"/>
    </location>
</feature>
<dbReference type="InterPro" id="IPR005791">
    <property type="entry name" value="SecD"/>
</dbReference>
<evidence type="ECO:0000256" key="9">
    <source>
        <dbReference type="ARBA" id="ARBA00059018"/>
    </source>
</evidence>
<evidence type="ECO:0000259" key="15">
    <source>
        <dbReference type="Pfam" id="PF21760"/>
    </source>
</evidence>
<dbReference type="GO" id="GO:0065002">
    <property type="term" value="P:intracellular protein transmembrane transport"/>
    <property type="evidence" value="ECO:0007669"/>
    <property type="project" value="UniProtKB-UniRule"/>
</dbReference>
<feature type="transmembrane region" description="Helical" evidence="12">
    <location>
        <begin position="681"/>
        <end position="699"/>
    </location>
</feature>
<feature type="domain" description="Protein export membrane protein SecD/SecF C-terminal" evidence="14">
    <location>
        <begin position="247"/>
        <end position="408"/>
    </location>
</feature>
<dbReference type="InterPro" id="IPR005665">
    <property type="entry name" value="SecF_bac"/>
</dbReference>
<keyword evidence="4 12" id="KW-0812">Transmembrane</keyword>
<keyword evidence="2 12" id="KW-0813">Transport</keyword>
<dbReference type="Gene3D" id="1.20.1640.10">
    <property type="entry name" value="Multidrug efflux transporter AcrB transmembrane domain"/>
    <property type="match status" value="2"/>
</dbReference>
<dbReference type="GO" id="GO:0005886">
    <property type="term" value="C:plasma membrane"/>
    <property type="evidence" value="ECO:0007669"/>
    <property type="project" value="UniProtKB-SubCell"/>
</dbReference>
<evidence type="ECO:0000256" key="12">
    <source>
        <dbReference type="HAMAP-Rule" id="MF_01463"/>
    </source>
</evidence>
<dbReference type="NCBIfam" id="TIGR01129">
    <property type="entry name" value="secD"/>
    <property type="match status" value="1"/>
</dbReference>
<keyword evidence="8 12" id="KW-0472">Membrane</keyword>
<comment type="subcellular location">
    <subcellularLocation>
        <location evidence="1 12">Cell membrane</location>
        <topology evidence="1 12">Multi-pass membrane protein</topology>
    </subcellularLocation>
</comment>
<dbReference type="OrthoDB" id="9805019at2"/>
<evidence type="ECO:0000256" key="5">
    <source>
        <dbReference type="ARBA" id="ARBA00022927"/>
    </source>
</evidence>